<keyword evidence="2" id="KW-1133">Transmembrane helix</keyword>
<organism evidence="3 4">
    <name type="scientific">Arenibacter algicola</name>
    <dbReference type="NCBI Taxonomy" id="616991"/>
    <lineage>
        <taxon>Bacteria</taxon>
        <taxon>Pseudomonadati</taxon>
        <taxon>Bacteroidota</taxon>
        <taxon>Flavobacteriia</taxon>
        <taxon>Flavobacteriales</taxon>
        <taxon>Flavobacteriaceae</taxon>
        <taxon>Arenibacter</taxon>
    </lineage>
</organism>
<dbReference type="AlphaFoldDB" id="A0A221V1I5"/>
<keyword evidence="2" id="KW-0472">Membrane</keyword>
<name>A0A221V1I5_9FLAO</name>
<evidence type="ECO:0000313" key="4">
    <source>
        <dbReference type="Proteomes" id="UP000204551"/>
    </source>
</evidence>
<protein>
    <submittedName>
        <fullName evidence="3">Uncharacterized protein</fullName>
    </submittedName>
</protein>
<reference evidence="3 4" key="1">
    <citation type="submission" date="2017-07" db="EMBL/GenBank/DDBJ databases">
        <title>Genome Sequence of Arenibacter algicola Strain SMS7 Isolated from a culture of the Diatom Skeletonema marinoi.</title>
        <authorList>
            <person name="Topel M."/>
            <person name="Pinder M.I.M."/>
            <person name="Johansson O.N."/>
            <person name="Kourtchenko O."/>
            <person name="Godhe A."/>
            <person name="Clarke A.K."/>
        </authorList>
    </citation>
    <scope>NUCLEOTIDE SEQUENCE [LARGE SCALE GENOMIC DNA]</scope>
    <source>
        <strain evidence="3 4">SMS7</strain>
    </source>
</reference>
<dbReference type="eggNOG" id="ENOG50330EP">
    <property type="taxonomic scope" value="Bacteria"/>
</dbReference>
<dbReference type="KEGG" id="aalg:AREALGSMS7_03993"/>
<keyword evidence="2" id="KW-0812">Transmembrane</keyword>
<evidence type="ECO:0000256" key="1">
    <source>
        <dbReference type="SAM" id="MobiDB-lite"/>
    </source>
</evidence>
<feature type="compositionally biased region" description="Basic residues" evidence="1">
    <location>
        <begin position="81"/>
        <end position="90"/>
    </location>
</feature>
<gene>
    <name evidence="3" type="ORF">AREALGSMS7_03993</name>
</gene>
<feature type="region of interest" description="Disordered" evidence="1">
    <location>
        <begin position="76"/>
        <end position="97"/>
    </location>
</feature>
<dbReference type="Proteomes" id="UP000204551">
    <property type="component" value="Chromosome"/>
</dbReference>
<dbReference type="RefSeq" id="WP_093979671.1">
    <property type="nucleotide sequence ID" value="NZ_CP022515.1"/>
</dbReference>
<dbReference type="STRING" id="616991.GCA_000733925_02239"/>
<feature type="transmembrane region" description="Helical" evidence="2">
    <location>
        <begin position="21"/>
        <end position="46"/>
    </location>
</feature>
<proteinExistence type="predicted"/>
<dbReference type="EMBL" id="CP022515">
    <property type="protein sequence ID" value="ASO07400.1"/>
    <property type="molecule type" value="Genomic_DNA"/>
</dbReference>
<accession>A0A221V1I5</accession>
<evidence type="ECO:0000313" key="3">
    <source>
        <dbReference type="EMBL" id="ASO07400.1"/>
    </source>
</evidence>
<feature type="transmembrane region" description="Helical" evidence="2">
    <location>
        <begin position="58"/>
        <end position="79"/>
    </location>
</feature>
<evidence type="ECO:0000256" key="2">
    <source>
        <dbReference type="SAM" id="Phobius"/>
    </source>
</evidence>
<sequence length="140" mass="16265">MTNFFTHKFRKKSPLKIIGMIVFGTIAIVGLAILFGFVLMWLWNWLMPDIFGLTTITYWQAVGLFILLKILLGGCGGSGSSKKKSSKHKDRICENESKTDFSKWKHYDKFWKEEGDQHFKDYLKRQENPLKDNGPKSELE</sequence>